<accession>A0ABV6JMT1</accession>
<evidence type="ECO:0000256" key="4">
    <source>
        <dbReference type="SAM" id="MobiDB-lite"/>
    </source>
</evidence>
<protein>
    <submittedName>
        <fullName evidence="7">TlpA disulfide reductase family protein</fullName>
    </submittedName>
</protein>
<organism evidence="7 8">
    <name type="scientific">Roseomonas elaeocarpi</name>
    <dbReference type="NCBI Taxonomy" id="907779"/>
    <lineage>
        <taxon>Bacteria</taxon>
        <taxon>Pseudomonadati</taxon>
        <taxon>Pseudomonadota</taxon>
        <taxon>Alphaproteobacteria</taxon>
        <taxon>Acetobacterales</taxon>
        <taxon>Roseomonadaceae</taxon>
        <taxon>Roseomonas</taxon>
    </lineage>
</organism>
<dbReference type="PROSITE" id="PS00194">
    <property type="entry name" value="THIOREDOXIN_1"/>
    <property type="match status" value="1"/>
</dbReference>
<feature type="domain" description="Thioredoxin" evidence="6">
    <location>
        <begin position="51"/>
        <end position="195"/>
    </location>
</feature>
<feature type="chain" id="PRO_5047499103" evidence="5">
    <location>
        <begin position="22"/>
        <end position="211"/>
    </location>
</feature>
<keyword evidence="5" id="KW-0732">Signal</keyword>
<dbReference type="PROSITE" id="PS51318">
    <property type="entry name" value="TAT"/>
    <property type="match status" value="1"/>
</dbReference>
<dbReference type="Gene3D" id="3.40.30.10">
    <property type="entry name" value="Glutaredoxin"/>
    <property type="match status" value="1"/>
</dbReference>
<dbReference type="EMBL" id="JBHLUN010000001">
    <property type="protein sequence ID" value="MFC0406775.1"/>
    <property type="molecule type" value="Genomic_DNA"/>
</dbReference>
<dbReference type="InterPro" id="IPR013740">
    <property type="entry name" value="Redoxin"/>
</dbReference>
<dbReference type="InterPro" id="IPR013766">
    <property type="entry name" value="Thioredoxin_domain"/>
</dbReference>
<dbReference type="InterPro" id="IPR017937">
    <property type="entry name" value="Thioredoxin_CS"/>
</dbReference>
<dbReference type="PROSITE" id="PS51352">
    <property type="entry name" value="THIOREDOXIN_2"/>
    <property type="match status" value="1"/>
</dbReference>
<dbReference type="Pfam" id="PF08534">
    <property type="entry name" value="Redoxin"/>
    <property type="match status" value="1"/>
</dbReference>
<feature type="signal peptide" evidence="5">
    <location>
        <begin position="1"/>
        <end position="21"/>
    </location>
</feature>
<dbReference type="PANTHER" id="PTHR42852:SF13">
    <property type="entry name" value="PROTEIN DIPZ"/>
    <property type="match status" value="1"/>
</dbReference>
<comment type="subcellular location">
    <subcellularLocation>
        <location evidence="1">Cell envelope</location>
    </subcellularLocation>
</comment>
<dbReference type="InterPro" id="IPR006311">
    <property type="entry name" value="TAT_signal"/>
</dbReference>
<proteinExistence type="predicted"/>
<keyword evidence="3" id="KW-0676">Redox-active center</keyword>
<evidence type="ECO:0000313" key="7">
    <source>
        <dbReference type="EMBL" id="MFC0406775.1"/>
    </source>
</evidence>
<dbReference type="SUPFAM" id="SSF52833">
    <property type="entry name" value="Thioredoxin-like"/>
    <property type="match status" value="1"/>
</dbReference>
<evidence type="ECO:0000256" key="1">
    <source>
        <dbReference type="ARBA" id="ARBA00004196"/>
    </source>
</evidence>
<reference evidence="7 8" key="1">
    <citation type="submission" date="2024-09" db="EMBL/GenBank/DDBJ databases">
        <authorList>
            <person name="Sun Q."/>
            <person name="Mori K."/>
        </authorList>
    </citation>
    <scope>NUCLEOTIDE SEQUENCE [LARGE SCALE GENOMIC DNA]</scope>
    <source>
        <strain evidence="7 8">TBRC 5777</strain>
    </source>
</reference>
<dbReference type="InterPro" id="IPR050553">
    <property type="entry name" value="Thioredoxin_ResA/DsbE_sf"/>
</dbReference>
<dbReference type="CDD" id="cd02966">
    <property type="entry name" value="TlpA_like_family"/>
    <property type="match status" value="1"/>
</dbReference>
<evidence type="ECO:0000259" key="6">
    <source>
        <dbReference type="PROSITE" id="PS51352"/>
    </source>
</evidence>
<keyword evidence="2" id="KW-0201">Cytochrome c-type biogenesis</keyword>
<evidence type="ECO:0000313" key="8">
    <source>
        <dbReference type="Proteomes" id="UP001589865"/>
    </source>
</evidence>
<dbReference type="Proteomes" id="UP001589865">
    <property type="component" value="Unassembled WGS sequence"/>
</dbReference>
<evidence type="ECO:0000256" key="2">
    <source>
        <dbReference type="ARBA" id="ARBA00022748"/>
    </source>
</evidence>
<dbReference type="RefSeq" id="WP_377042459.1">
    <property type="nucleotide sequence ID" value="NZ_JBHLUN010000001.1"/>
</dbReference>
<gene>
    <name evidence="7" type="ORF">ACFFGY_00855</name>
</gene>
<feature type="region of interest" description="Disordered" evidence="4">
    <location>
        <begin position="32"/>
        <end position="61"/>
    </location>
</feature>
<dbReference type="PANTHER" id="PTHR42852">
    <property type="entry name" value="THIOL:DISULFIDE INTERCHANGE PROTEIN DSBE"/>
    <property type="match status" value="1"/>
</dbReference>
<sequence length="211" mass="21649">MLRIGRRQALAATLATGALSAGTLSMTLPARPARAQGGTQGGGPSGDLGQLREGEPKPLPALRFTDAEGTAKTLGEFRGQGVVMNFWATWCGPCVEEMPSLDRLAAALAGDGIAVLPLSSDRGGAPQVKGFYAAHGVRNLAIWLDPQGAAGRQLGIRGLPTTVILDRQGQEVARLEGAAAWDAPDKLAAIRRLAGPRGGDALPAGDKPTAT</sequence>
<dbReference type="InterPro" id="IPR036249">
    <property type="entry name" value="Thioredoxin-like_sf"/>
</dbReference>
<keyword evidence="8" id="KW-1185">Reference proteome</keyword>
<name>A0ABV6JMT1_9PROT</name>
<evidence type="ECO:0000256" key="3">
    <source>
        <dbReference type="ARBA" id="ARBA00023284"/>
    </source>
</evidence>
<evidence type="ECO:0000256" key="5">
    <source>
        <dbReference type="SAM" id="SignalP"/>
    </source>
</evidence>
<comment type="caution">
    <text evidence="7">The sequence shown here is derived from an EMBL/GenBank/DDBJ whole genome shotgun (WGS) entry which is preliminary data.</text>
</comment>